<dbReference type="GO" id="GO:0003863">
    <property type="term" value="F:branched-chain 2-oxo acid dehydrogenase activity"/>
    <property type="evidence" value="ECO:0007669"/>
    <property type="project" value="UniProtKB-EC"/>
</dbReference>
<comment type="catalytic activity">
    <reaction evidence="11">
        <text>N(6)-[(R)-lipoyl]-L-lysyl-[protein] + 3-methyl-2-oxobutanoate + H(+) = N(6)-[(R)-S(8)-2-methylpropanoyldihydrolipoyl]-L-lysyl-[protein] + CO2</text>
        <dbReference type="Rhea" id="RHEA:13457"/>
        <dbReference type="Rhea" id="RHEA-COMP:10474"/>
        <dbReference type="Rhea" id="RHEA-COMP:10497"/>
        <dbReference type="ChEBI" id="CHEBI:11851"/>
        <dbReference type="ChEBI" id="CHEBI:15378"/>
        <dbReference type="ChEBI" id="CHEBI:16526"/>
        <dbReference type="ChEBI" id="CHEBI:83099"/>
        <dbReference type="ChEBI" id="CHEBI:83142"/>
        <dbReference type="EC" id="1.2.4.4"/>
    </reaction>
</comment>
<feature type="domain" description="Dehydrogenase E1 component" evidence="13">
    <location>
        <begin position="126"/>
        <end position="423"/>
    </location>
</feature>
<dbReference type="GO" id="GO:0046872">
    <property type="term" value="F:metal ion binding"/>
    <property type="evidence" value="ECO:0007669"/>
    <property type="project" value="UniProtKB-KW"/>
</dbReference>
<dbReference type="Gene3D" id="3.40.50.970">
    <property type="match status" value="1"/>
</dbReference>
<feature type="region of interest" description="Disordered" evidence="12">
    <location>
        <begin position="35"/>
        <end position="71"/>
    </location>
</feature>
<evidence type="ECO:0000256" key="10">
    <source>
        <dbReference type="ARBA" id="ARBA00031050"/>
    </source>
</evidence>
<reference evidence="14" key="1">
    <citation type="journal article" date="2019" name="Plant J.">
        <title>Chlorella vulgaris genome assembly and annotation reveals the molecular basis for metabolic acclimation to high light conditions.</title>
        <authorList>
            <person name="Cecchin M."/>
            <person name="Marcolungo L."/>
            <person name="Rossato M."/>
            <person name="Girolomoni L."/>
            <person name="Cosentino E."/>
            <person name="Cuine S."/>
            <person name="Li-Beisson Y."/>
            <person name="Delledonne M."/>
            <person name="Ballottari M."/>
        </authorList>
    </citation>
    <scope>NUCLEOTIDE SEQUENCE</scope>
    <source>
        <strain evidence="14">211/11P</strain>
    </source>
</reference>
<keyword evidence="5" id="KW-0479">Metal-binding</keyword>
<evidence type="ECO:0000259" key="13">
    <source>
        <dbReference type="Pfam" id="PF00676"/>
    </source>
</evidence>
<evidence type="ECO:0000256" key="4">
    <source>
        <dbReference type="ARBA" id="ARBA00012277"/>
    </source>
</evidence>
<dbReference type="PANTHER" id="PTHR43380">
    <property type="entry name" value="2-OXOISOVALERATE DEHYDROGENASE SUBUNIT ALPHA, MITOCHONDRIAL"/>
    <property type="match status" value="1"/>
</dbReference>
<dbReference type="InterPro" id="IPR050771">
    <property type="entry name" value="Alpha-ketoacid_DH_E1_comp"/>
</dbReference>
<dbReference type="SUPFAM" id="SSF52518">
    <property type="entry name" value="Thiamin diphosphate-binding fold (THDP-binding)"/>
    <property type="match status" value="1"/>
</dbReference>
<evidence type="ECO:0000256" key="8">
    <source>
        <dbReference type="ARBA" id="ARBA00023002"/>
    </source>
</evidence>
<dbReference type="PANTHER" id="PTHR43380:SF1">
    <property type="entry name" value="2-OXOISOVALERATE DEHYDROGENASE SUBUNIT ALPHA, MITOCHONDRIAL"/>
    <property type="match status" value="1"/>
</dbReference>
<dbReference type="Proteomes" id="UP001055712">
    <property type="component" value="Unassembled WGS sequence"/>
</dbReference>
<dbReference type="GO" id="GO:0005759">
    <property type="term" value="C:mitochondrial matrix"/>
    <property type="evidence" value="ECO:0007669"/>
    <property type="project" value="UniProtKB-SubCell"/>
</dbReference>
<evidence type="ECO:0000256" key="2">
    <source>
        <dbReference type="ARBA" id="ARBA00004305"/>
    </source>
</evidence>
<proteinExistence type="inferred from homology"/>
<evidence type="ECO:0000256" key="7">
    <source>
        <dbReference type="ARBA" id="ARBA00022958"/>
    </source>
</evidence>
<reference evidence="14" key="2">
    <citation type="submission" date="2020-11" db="EMBL/GenBank/DDBJ databases">
        <authorList>
            <person name="Cecchin M."/>
            <person name="Marcolungo L."/>
            <person name="Rossato M."/>
            <person name="Girolomoni L."/>
            <person name="Cosentino E."/>
            <person name="Cuine S."/>
            <person name="Li-Beisson Y."/>
            <person name="Delledonne M."/>
            <person name="Ballottari M."/>
        </authorList>
    </citation>
    <scope>NUCLEOTIDE SEQUENCE</scope>
    <source>
        <strain evidence="14">211/11P</strain>
        <tissue evidence="14">Whole cell</tissue>
    </source>
</reference>
<feature type="compositionally biased region" description="Low complexity" evidence="12">
    <location>
        <begin position="35"/>
        <end position="62"/>
    </location>
</feature>
<dbReference type="InterPro" id="IPR029061">
    <property type="entry name" value="THDP-binding"/>
</dbReference>
<evidence type="ECO:0000256" key="1">
    <source>
        <dbReference type="ARBA" id="ARBA00001964"/>
    </source>
</evidence>
<dbReference type="EC" id="1.2.4.4" evidence="4"/>
<evidence type="ECO:0000313" key="14">
    <source>
        <dbReference type="EMBL" id="KAI3426901.1"/>
    </source>
</evidence>
<evidence type="ECO:0000256" key="3">
    <source>
        <dbReference type="ARBA" id="ARBA00008646"/>
    </source>
</evidence>
<comment type="caution">
    <text evidence="14">The sequence shown here is derived from an EMBL/GenBank/DDBJ whole genome shotgun (WGS) entry which is preliminary data.</text>
</comment>
<keyword evidence="7" id="KW-0630">Potassium</keyword>
<dbReference type="CDD" id="cd02000">
    <property type="entry name" value="TPP_E1_PDC_ADC_BCADC"/>
    <property type="match status" value="1"/>
</dbReference>
<protein>
    <recommendedName>
        <fullName evidence="4">3-methyl-2-oxobutanoate dehydrogenase (2-methylpropanoyl-transferring)</fullName>
        <ecNumber evidence="4">1.2.4.4</ecNumber>
    </recommendedName>
    <alternativeName>
        <fullName evidence="10">Branched-chain alpha-keto acid dehydrogenase E1 component alpha chain</fullName>
    </alternativeName>
</protein>
<accession>A0A9D4TJ38</accession>
<keyword evidence="15" id="KW-1185">Reference proteome</keyword>
<evidence type="ECO:0000313" key="15">
    <source>
        <dbReference type="Proteomes" id="UP001055712"/>
    </source>
</evidence>
<gene>
    <name evidence="14" type="ORF">D9Q98_006845</name>
</gene>
<evidence type="ECO:0000256" key="9">
    <source>
        <dbReference type="ARBA" id="ARBA00023128"/>
    </source>
</evidence>
<comment type="cofactor">
    <cofactor evidence="1">
        <name>thiamine diphosphate</name>
        <dbReference type="ChEBI" id="CHEBI:58937"/>
    </cofactor>
</comment>
<comment type="subcellular location">
    <subcellularLocation>
        <location evidence="2">Mitochondrion matrix</location>
    </subcellularLocation>
</comment>
<keyword evidence="6" id="KW-0809">Transit peptide</keyword>
<evidence type="ECO:0000256" key="12">
    <source>
        <dbReference type="SAM" id="MobiDB-lite"/>
    </source>
</evidence>
<keyword evidence="8" id="KW-0560">Oxidoreductase</keyword>
<dbReference type="FunFam" id="3.40.50.970:FF:000015">
    <property type="entry name" value="2-oxoisovalerate dehydrogenase subunit alpha"/>
    <property type="match status" value="1"/>
</dbReference>
<keyword evidence="9" id="KW-0496">Mitochondrion</keyword>
<dbReference type="InterPro" id="IPR001017">
    <property type="entry name" value="DH_E1"/>
</dbReference>
<dbReference type="Pfam" id="PF00676">
    <property type="entry name" value="E1_dh"/>
    <property type="match status" value="1"/>
</dbReference>
<evidence type="ECO:0000256" key="11">
    <source>
        <dbReference type="ARBA" id="ARBA00052792"/>
    </source>
</evidence>
<dbReference type="GO" id="GO:0009083">
    <property type="term" value="P:branched-chain amino acid catabolic process"/>
    <property type="evidence" value="ECO:0007669"/>
    <property type="project" value="TreeGrafter"/>
</dbReference>
<evidence type="ECO:0000256" key="6">
    <source>
        <dbReference type="ARBA" id="ARBA00022946"/>
    </source>
</evidence>
<dbReference type="EMBL" id="SIDB01000010">
    <property type="protein sequence ID" value="KAI3426901.1"/>
    <property type="molecule type" value="Genomic_DNA"/>
</dbReference>
<name>A0A9D4TJ38_CHLVU</name>
<comment type="similarity">
    <text evidence="3">Belongs to the BCKDHA family.</text>
</comment>
<evidence type="ECO:0000256" key="5">
    <source>
        <dbReference type="ARBA" id="ARBA00022723"/>
    </source>
</evidence>
<dbReference type="OrthoDB" id="3845at2759"/>
<sequence>MLAAWRTVAQRRQCPRAPALLAAARHLASQTAAASTQSASVAAEVPSSSSGSEPSARLLSSSQQPEERMDFPGGSVPFTAAMSFLGGTFSPRAPLPCYRTIDSAGLAIADADIPHELDQETAVKMYKTMVTLQTVDVIFYEAQRQGRFSFYMTSSGEEATAIGSAAALTNDDVIFSQYREQGVIMYRGFSVQDMAHQCFGNIHEQGKGRQMPIHYGSKALNFHTISSTLATQLPHAVGAAYALKLQKRNACAVAYFGEGAASEGDFHAALNFAATLKAPVVFICRNNGWAISTPATDQYRGDGIAGRGPGYGMASLRVDGGDARAVYNATAAARKIAVEQQVPVLVEAMSYRSGHHSTSDDSSRYRAAEEMRQWRARDPVARFQRWLVDQGWWSDAQDTSARQEARRDVIKALETAQKAPKPPLSAMFEDVYARMPWHLEKQQAEVFAHVRTHPDACPADIPVK</sequence>
<dbReference type="AlphaFoldDB" id="A0A9D4TJ38"/>
<organism evidence="14 15">
    <name type="scientific">Chlorella vulgaris</name>
    <name type="common">Green alga</name>
    <dbReference type="NCBI Taxonomy" id="3077"/>
    <lineage>
        <taxon>Eukaryota</taxon>
        <taxon>Viridiplantae</taxon>
        <taxon>Chlorophyta</taxon>
        <taxon>core chlorophytes</taxon>
        <taxon>Trebouxiophyceae</taxon>
        <taxon>Chlorellales</taxon>
        <taxon>Chlorellaceae</taxon>
        <taxon>Chlorella clade</taxon>
        <taxon>Chlorella</taxon>
    </lineage>
</organism>